<evidence type="ECO:0000256" key="1">
    <source>
        <dbReference type="SAM" id="MobiDB-lite"/>
    </source>
</evidence>
<keyword evidence="2" id="KW-0732">Signal</keyword>
<dbReference type="EMBL" id="JAEFBJ010000013">
    <property type="protein sequence ID" value="KAG7538076.1"/>
    <property type="molecule type" value="Genomic_DNA"/>
</dbReference>
<sequence length="274" mass="28613">MLSLRASLSIPLVTFYLSLLNCVNLNSALDSNTGFCTPYPCNQPPQPPSSTDYSPYGNPPPPSPQSPQSSPPPPSSQSSPPSPPRSRCPPVPTTGCCNQPPGPPPSTMYSPPYPYFYTPPYPYGTIGGGGQGGGGQGGGEAGGGTTGSAVAYYSSSSSMPGLICGAESPELPPLQSIQSTNPFVSGNHDSASPPSVGLAPEASPSSRSILTGNSNRCTTTTTSSTIHLKRLSKDQKLLVSIDYHHDFCHFYSHSYLNGVHGQWQLARSSFKMGE</sequence>
<dbReference type="Proteomes" id="UP000694251">
    <property type="component" value="Chromosome 13"/>
</dbReference>
<feature type="compositionally biased region" description="Polar residues" evidence="1">
    <location>
        <begin position="203"/>
        <end position="216"/>
    </location>
</feature>
<feature type="compositionally biased region" description="Polar residues" evidence="1">
    <location>
        <begin position="175"/>
        <end position="193"/>
    </location>
</feature>
<evidence type="ECO:0000313" key="3">
    <source>
        <dbReference type="EMBL" id="KAG7538076.1"/>
    </source>
</evidence>
<evidence type="ECO:0008006" key="5">
    <source>
        <dbReference type="Google" id="ProtNLM"/>
    </source>
</evidence>
<organism evidence="3 4">
    <name type="scientific">Arabidopsis suecica</name>
    <name type="common">Swedish thale-cress</name>
    <name type="synonym">Cardaminopsis suecica</name>
    <dbReference type="NCBI Taxonomy" id="45249"/>
    <lineage>
        <taxon>Eukaryota</taxon>
        <taxon>Viridiplantae</taxon>
        <taxon>Streptophyta</taxon>
        <taxon>Embryophyta</taxon>
        <taxon>Tracheophyta</taxon>
        <taxon>Spermatophyta</taxon>
        <taxon>Magnoliopsida</taxon>
        <taxon>eudicotyledons</taxon>
        <taxon>Gunneridae</taxon>
        <taxon>Pentapetalae</taxon>
        <taxon>rosids</taxon>
        <taxon>malvids</taxon>
        <taxon>Brassicales</taxon>
        <taxon>Brassicaceae</taxon>
        <taxon>Camelineae</taxon>
        <taxon>Arabidopsis</taxon>
    </lineage>
</organism>
<dbReference type="AlphaFoldDB" id="A0A8T1XT35"/>
<feature type="signal peptide" evidence="2">
    <location>
        <begin position="1"/>
        <end position="28"/>
    </location>
</feature>
<dbReference type="OrthoDB" id="1114287at2759"/>
<keyword evidence="4" id="KW-1185">Reference proteome</keyword>
<protein>
    <recommendedName>
        <fullName evidence="5">Hydroxyproline-rich glycoprotein family protein</fullName>
    </recommendedName>
</protein>
<feature type="region of interest" description="Disordered" evidence="1">
    <location>
        <begin position="43"/>
        <end position="103"/>
    </location>
</feature>
<reference evidence="3 4" key="1">
    <citation type="submission" date="2020-12" db="EMBL/GenBank/DDBJ databases">
        <title>Concerted genomic and epigenomic changes stabilize Arabidopsis allopolyploids.</title>
        <authorList>
            <person name="Chen Z."/>
        </authorList>
    </citation>
    <scope>NUCLEOTIDE SEQUENCE [LARGE SCALE GENOMIC DNA]</scope>
    <source>
        <strain evidence="3">As9502</strain>
        <tissue evidence="3">Leaf</tissue>
    </source>
</reference>
<proteinExistence type="predicted"/>
<feature type="compositionally biased region" description="Pro residues" evidence="1">
    <location>
        <begin position="57"/>
        <end position="92"/>
    </location>
</feature>
<evidence type="ECO:0000313" key="4">
    <source>
        <dbReference type="Proteomes" id="UP000694251"/>
    </source>
</evidence>
<accession>A0A8T1XT35</accession>
<comment type="caution">
    <text evidence="3">The sequence shown here is derived from an EMBL/GenBank/DDBJ whole genome shotgun (WGS) entry which is preliminary data.</text>
</comment>
<feature type="chain" id="PRO_5035763971" description="Hydroxyproline-rich glycoprotein family protein" evidence="2">
    <location>
        <begin position="29"/>
        <end position="274"/>
    </location>
</feature>
<gene>
    <name evidence="3" type="ORF">ISN44_As13g018980</name>
</gene>
<feature type="region of interest" description="Disordered" evidence="1">
    <location>
        <begin position="164"/>
        <end position="216"/>
    </location>
</feature>
<name>A0A8T1XT35_ARASU</name>
<evidence type="ECO:0000256" key="2">
    <source>
        <dbReference type="SAM" id="SignalP"/>
    </source>
</evidence>